<keyword evidence="2" id="KW-1185">Reference proteome</keyword>
<gene>
    <name evidence="1" type="ORF">Asppvi_005482</name>
</gene>
<dbReference type="InterPro" id="IPR002110">
    <property type="entry name" value="Ankyrin_rpt"/>
</dbReference>
<dbReference type="OrthoDB" id="4490188at2759"/>
<dbReference type="Pfam" id="PF12796">
    <property type="entry name" value="Ank_2"/>
    <property type="match status" value="1"/>
</dbReference>
<sequence length="106" mass="11599">MTIALRQDYVEVNIQDAKKQRTLLPIAATRNHIQIVRLLLADSRTDVKIPDVYGQTPLNGAIQARQARLPVAALNNRIIPSCCDTSGCTILHLPQKPASLVFPAAC</sequence>
<evidence type="ECO:0000313" key="2">
    <source>
        <dbReference type="Proteomes" id="UP001043456"/>
    </source>
</evidence>
<name>A0A9P3B8C5_9EURO</name>
<comment type="caution">
    <text evidence="1">The sequence shown here is derived from an EMBL/GenBank/DDBJ whole genome shotgun (WGS) entry which is preliminary data.</text>
</comment>
<dbReference type="SUPFAM" id="SSF48403">
    <property type="entry name" value="Ankyrin repeat"/>
    <property type="match status" value="1"/>
</dbReference>
<dbReference type="EMBL" id="BHVY01000004">
    <property type="protein sequence ID" value="GIJ86592.1"/>
    <property type="molecule type" value="Genomic_DNA"/>
</dbReference>
<evidence type="ECO:0000313" key="1">
    <source>
        <dbReference type="EMBL" id="GIJ86592.1"/>
    </source>
</evidence>
<proteinExistence type="predicted"/>
<dbReference type="InterPro" id="IPR036770">
    <property type="entry name" value="Ankyrin_rpt-contain_sf"/>
</dbReference>
<organism evidence="1 2">
    <name type="scientific">Aspergillus pseudoviridinutans</name>
    <dbReference type="NCBI Taxonomy" id="1517512"/>
    <lineage>
        <taxon>Eukaryota</taxon>
        <taxon>Fungi</taxon>
        <taxon>Dikarya</taxon>
        <taxon>Ascomycota</taxon>
        <taxon>Pezizomycotina</taxon>
        <taxon>Eurotiomycetes</taxon>
        <taxon>Eurotiomycetidae</taxon>
        <taxon>Eurotiales</taxon>
        <taxon>Aspergillaceae</taxon>
        <taxon>Aspergillus</taxon>
        <taxon>Aspergillus subgen. Fumigati</taxon>
    </lineage>
</organism>
<protein>
    <recommendedName>
        <fullName evidence="3">Ankyrin repeat-containing domain protein</fullName>
    </recommendedName>
</protein>
<dbReference type="AlphaFoldDB" id="A0A9P3B8C5"/>
<reference evidence="1 2" key="1">
    <citation type="submission" date="2018-10" db="EMBL/GenBank/DDBJ databases">
        <title>Pan-genome distribution and transcriptional activeness of fungal secondary metabolism genes in Aspergillus section Fumigati.</title>
        <authorList>
            <person name="Takahashi H."/>
            <person name="Umemura M."/>
            <person name="Ninomiya A."/>
            <person name="Kusuya Y."/>
            <person name="Urayama S."/>
            <person name="Shimizu M."/>
            <person name="Watanabe A."/>
            <person name="Kamei K."/>
            <person name="Yaguchi T."/>
            <person name="Hagiwara D."/>
        </authorList>
    </citation>
    <scope>NUCLEOTIDE SEQUENCE [LARGE SCALE GENOMIC DNA]</scope>
    <source>
        <strain evidence="1 2">IFM 55266</strain>
    </source>
</reference>
<dbReference type="GeneID" id="67004093"/>
<dbReference type="RefSeq" id="XP_043157338.1">
    <property type="nucleotide sequence ID" value="XM_043301403.1"/>
</dbReference>
<evidence type="ECO:0008006" key="3">
    <source>
        <dbReference type="Google" id="ProtNLM"/>
    </source>
</evidence>
<dbReference type="Gene3D" id="1.25.40.20">
    <property type="entry name" value="Ankyrin repeat-containing domain"/>
    <property type="match status" value="1"/>
</dbReference>
<accession>A0A9P3B8C5</accession>
<dbReference type="Proteomes" id="UP001043456">
    <property type="component" value="Unassembled WGS sequence"/>
</dbReference>